<dbReference type="SUPFAM" id="SSF54427">
    <property type="entry name" value="NTF2-like"/>
    <property type="match status" value="1"/>
</dbReference>
<name>A0A7W6DLH2_9SPHN</name>
<evidence type="ECO:0000259" key="1">
    <source>
        <dbReference type="Pfam" id="PF12680"/>
    </source>
</evidence>
<comment type="caution">
    <text evidence="2">The sequence shown here is derived from an EMBL/GenBank/DDBJ whole genome shotgun (WGS) entry which is preliminary data.</text>
</comment>
<dbReference type="GO" id="GO:0016853">
    <property type="term" value="F:isomerase activity"/>
    <property type="evidence" value="ECO:0007669"/>
    <property type="project" value="UniProtKB-KW"/>
</dbReference>
<dbReference type="RefSeq" id="WP_183955883.1">
    <property type="nucleotide sequence ID" value="NZ_JACIEB010000005.1"/>
</dbReference>
<feature type="domain" description="SnoaL-like" evidence="1">
    <location>
        <begin position="12"/>
        <end position="112"/>
    </location>
</feature>
<accession>A0A7W6DLH2</accession>
<evidence type="ECO:0000313" key="3">
    <source>
        <dbReference type="Proteomes" id="UP000552757"/>
    </source>
</evidence>
<dbReference type="EMBL" id="JACIEB010000005">
    <property type="protein sequence ID" value="MBB3982830.1"/>
    <property type="molecule type" value="Genomic_DNA"/>
</dbReference>
<reference evidence="2 3" key="1">
    <citation type="submission" date="2020-08" db="EMBL/GenBank/DDBJ databases">
        <title>Genomic Encyclopedia of Type Strains, Phase IV (KMG-IV): sequencing the most valuable type-strain genomes for metagenomic binning, comparative biology and taxonomic classification.</title>
        <authorList>
            <person name="Goeker M."/>
        </authorList>
    </citation>
    <scope>NUCLEOTIDE SEQUENCE [LARGE SCALE GENOMIC DNA]</scope>
    <source>
        <strain evidence="2 3">DSM 29348</strain>
    </source>
</reference>
<keyword evidence="3" id="KW-1185">Reference proteome</keyword>
<gene>
    <name evidence="2" type="ORF">GGR44_002496</name>
</gene>
<evidence type="ECO:0000313" key="2">
    <source>
        <dbReference type="EMBL" id="MBB3982830.1"/>
    </source>
</evidence>
<dbReference type="Gene3D" id="3.10.450.50">
    <property type="match status" value="1"/>
</dbReference>
<proteinExistence type="predicted"/>
<dbReference type="Proteomes" id="UP000552757">
    <property type="component" value="Unassembled WGS sequence"/>
</dbReference>
<dbReference type="AlphaFoldDB" id="A0A7W6DLH2"/>
<dbReference type="InterPro" id="IPR032710">
    <property type="entry name" value="NTF2-like_dom_sf"/>
</dbReference>
<keyword evidence="2" id="KW-0413">Isomerase</keyword>
<dbReference type="Pfam" id="PF12680">
    <property type="entry name" value="SnoaL_2"/>
    <property type="match status" value="1"/>
</dbReference>
<protein>
    <submittedName>
        <fullName evidence="2">Ketosteroid isomerase-like protein</fullName>
    </submittedName>
</protein>
<organism evidence="2 3">
    <name type="scientific">Sphingobium fontiphilum</name>
    <dbReference type="NCBI Taxonomy" id="944425"/>
    <lineage>
        <taxon>Bacteria</taxon>
        <taxon>Pseudomonadati</taxon>
        <taxon>Pseudomonadota</taxon>
        <taxon>Alphaproteobacteria</taxon>
        <taxon>Sphingomonadales</taxon>
        <taxon>Sphingomonadaceae</taxon>
        <taxon>Sphingobium</taxon>
    </lineage>
</organism>
<sequence length="132" mass="14708">MPNLATIETLGERFAAALGAGDIAALDALFAPDFEVWYNFSDATLDRKQALTFFQSYFTAVQVRFRNVRRLPTPDGWVQQHRVDARGADGFRIDNLPAIIVFTLRDDRIARIEEYLDSAQTGGFDASTMTAG</sequence>
<dbReference type="InterPro" id="IPR037401">
    <property type="entry name" value="SnoaL-like"/>
</dbReference>